<dbReference type="SMART" id="SM00248">
    <property type="entry name" value="ANK"/>
    <property type="match status" value="5"/>
</dbReference>
<keyword evidence="2" id="KW-0040">ANK repeat</keyword>
<dbReference type="InterPro" id="IPR052420">
    <property type="entry name" value="Espin/Espin-like"/>
</dbReference>
<dbReference type="AlphaFoldDB" id="A0A7S4A948"/>
<dbReference type="SUPFAM" id="SSF48403">
    <property type="entry name" value="Ankyrin repeat"/>
    <property type="match status" value="1"/>
</dbReference>
<evidence type="ECO:0000256" key="1">
    <source>
        <dbReference type="ARBA" id="ARBA00022737"/>
    </source>
</evidence>
<evidence type="ECO:0000313" key="3">
    <source>
        <dbReference type="EMBL" id="CAE0707774.1"/>
    </source>
</evidence>
<dbReference type="GO" id="GO:0005737">
    <property type="term" value="C:cytoplasm"/>
    <property type="evidence" value="ECO:0007669"/>
    <property type="project" value="TreeGrafter"/>
</dbReference>
<dbReference type="Gene3D" id="1.25.40.20">
    <property type="entry name" value="Ankyrin repeat-containing domain"/>
    <property type="match status" value="1"/>
</dbReference>
<gene>
    <name evidence="3" type="ORF">PAUS00366_LOCUS494</name>
</gene>
<organism evidence="3">
    <name type="scientific">Pseudo-nitzschia australis</name>
    <dbReference type="NCBI Taxonomy" id="44445"/>
    <lineage>
        <taxon>Eukaryota</taxon>
        <taxon>Sar</taxon>
        <taxon>Stramenopiles</taxon>
        <taxon>Ochrophyta</taxon>
        <taxon>Bacillariophyta</taxon>
        <taxon>Bacillariophyceae</taxon>
        <taxon>Bacillariophycidae</taxon>
        <taxon>Bacillariales</taxon>
        <taxon>Bacillariaceae</taxon>
        <taxon>Pseudo-nitzschia</taxon>
    </lineage>
</organism>
<protein>
    <submittedName>
        <fullName evidence="3">Uncharacterized protein</fullName>
    </submittedName>
</protein>
<dbReference type="GO" id="GO:0051017">
    <property type="term" value="P:actin filament bundle assembly"/>
    <property type="evidence" value="ECO:0007669"/>
    <property type="project" value="TreeGrafter"/>
</dbReference>
<keyword evidence="1" id="KW-0677">Repeat</keyword>
<dbReference type="PANTHER" id="PTHR24153:SF8">
    <property type="entry name" value="FORKED, ISOFORM F"/>
    <property type="match status" value="1"/>
</dbReference>
<reference evidence="3" key="1">
    <citation type="submission" date="2021-01" db="EMBL/GenBank/DDBJ databases">
        <authorList>
            <person name="Corre E."/>
            <person name="Pelletier E."/>
            <person name="Niang G."/>
            <person name="Scheremetjew M."/>
            <person name="Finn R."/>
            <person name="Kale V."/>
            <person name="Holt S."/>
            <person name="Cochrane G."/>
            <person name="Meng A."/>
            <person name="Brown T."/>
            <person name="Cohen L."/>
        </authorList>
    </citation>
    <scope>NUCLEOTIDE SEQUENCE</scope>
    <source>
        <strain evidence="3">10249 10 AB</strain>
    </source>
</reference>
<sequence>MKTVLGDMTMSFSTRILWGRETVDRRRRQRRLHSAQQQAFNYDEPTIAITPVSILPHQVDDDCDVRYSSSTIQHELIACSHRVENSGQEESSNRLHRLARSSDWSALVSRCHSHPFEANSMLVDSTTGNTALHCAVACNPPTNVVKALVAADLDTVTVENFSGELPLHVACSHRASAEVIRELTRADPITAIVRDGAGFSPLHILCDRGCSTSSLEVLLGVLSESVGGAATVTMEDCVFGRTPLHILNQRKNLTVFTSCVDSLRALRRKQRDANLYGQWSESDREKLTTHMNDAKEMEFWCKARLLILAEHASRHRATSETTCLSLDGRNNHSIIRACLGVKDCPLSLLEYALLVYSEELSVKNGNGDLPLHLACGSSKELNEKERIVAEVLSANPEAAKVSNENGKFPLEIYLTGSCSSSELPCWSETLQSLMLSYPLALETLDFDPRLYPILLSRMGCCAKARSDMFDLLRGDCALFVSNSR</sequence>
<dbReference type="EMBL" id="HBIX01000622">
    <property type="protein sequence ID" value="CAE0707774.1"/>
    <property type="molecule type" value="Transcribed_RNA"/>
</dbReference>
<dbReference type="InterPro" id="IPR036770">
    <property type="entry name" value="Ankyrin_rpt-contain_sf"/>
</dbReference>
<accession>A0A7S4A948</accession>
<dbReference type="Pfam" id="PF00023">
    <property type="entry name" value="Ank"/>
    <property type="match status" value="1"/>
</dbReference>
<dbReference type="InterPro" id="IPR002110">
    <property type="entry name" value="Ankyrin_rpt"/>
</dbReference>
<dbReference type="PANTHER" id="PTHR24153">
    <property type="entry name" value="ESPIN"/>
    <property type="match status" value="1"/>
</dbReference>
<proteinExistence type="predicted"/>
<evidence type="ECO:0000256" key="2">
    <source>
        <dbReference type="ARBA" id="ARBA00023043"/>
    </source>
</evidence>
<dbReference type="GO" id="GO:0051015">
    <property type="term" value="F:actin filament binding"/>
    <property type="evidence" value="ECO:0007669"/>
    <property type="project" value="TreeGrafter"/>
</dbReference>
<name>A0A7S4A948_9STRA</name>